<reference evidence="1" key="1">
    <citation type="submission" date="2020-08" db="EMBL/GenBank/DDBJ databases">
        <title>Genome sequencing and assembly of the red palm weevil Rhynchophorus ferrugineus.</title>
        <authorList>
            <person name="Dias G.B."/>
            <person name="Bergman C.M."/>
            <person name="Manee M."/>
        </authorList>
    </citation>
    <scope>NUCLEOTIDE SEQUENCE</scope>
    <source>
        <strain evidence="1">AA-2017</strain>
        <tissue evidence="1">Whole larva</tissue>
    </source>
</reference>
<proteinExistence type="predicted"/>
<comment type="caution">
    <text evidence="1">The sequence shown here is derived from an EMBL/GenBank/DDBJ whole genome shotgun (WGS) entry which is preliminary data.</text>
</comment>
<keyword evidence="2" id="KW-1185">Reference proteome</keyword>
<dbReference type="Proteomes" id="UP000625711">
    <property type="component" value="Unassembled WGS sequence"/>
</dbReference>
<name>A0A834MJZ8_RHYFE</name>
<sequence>MALKLIGLRLSTVKKYVTWKGNEVEDGVKICKIWRKLSCFKECVTWKENKVHGWCSLKCVEFQHCFDTAIMPNNCIGPWLIGWSNVTLYLEMTHGRETLLASLKIFKVMGNINLAILYRAEERDNSEDDSCIIM</sequence>
<protein>
    <submittedName>
        <fullName evidence="1">Uncharacterized protein</fullName>
    </submittedName>
</protein>
<evidence type="ECO:0000313" key="2">
    <source>
        <dbReference type="Proteomes" id="UP000625711"/>
    </source>
</evidence>
<accession>A0A834MJZ8</accession>
<dbReference type="EMBL" id="JAACXV010000259">
    <property type="protein sequence ID" value="KAF7281099.1"/>
    <property type="molecule type" value="Genomic_DNA"/>
</dbReference>
<evidence type="ECO:0000313" key="1">
    <source>
        <dbReference type="EMBL" id="KAF7281099.1"/>
    </source>
</evidence>
<organism evidence="1 2">
    <name type="scientific">Rhynchophorus ferrugineus</name>
    <name type="common">Red palm weevil</name>
    <name type="synonym">Curculio ferrugineus</name>
    <dbReference type="NCBI Taxonomy" id="354439"/>
    <lineage>
        <taxon>Eukaryota</taxon>
        <taxon>Metazoa</taxon>
        <taxon>Ecdysozoa</taxon>
        <taxon>Arthropoda</taxon>
        <taxon>Hexapoda</taxon>
        <taxon>Insecta</taxon>
        <taxon>Pterygota</taxon>
        <taxon>Neoptera</taxon>
        <taxon>Endopterygota</taxon>
        <taxon>Coleoptera</taxon>
        <taxon>Polyphaga</taxon>
        <taxon>Cucujiformia</taxon>
        <taxon>Curculionidae</taxon>
        <taxon>Dryophthorinae</taxon>
        <taxon>Rhynchophorus</taxon>
    </lineage>
</organism>
<dbReference type="AlphaFoldDB" id="A0A834MJZ8"/>
<gene>
    <name evidence="1" type="ORF">GWI33_005157</name>
</gene>